<sequence length="593" mass="64270">MEMSSSNSSQEQELDLQNLENYTPASNPVLRPFPPAAYLLRHHHSDSDSDSDCSLYSDSTQDSDSNPQLNFITDLFASRQGGGGGGGGYDNPDSDSDTLMDSLFNHLAFRAFDRITDRSLGSGLGSRVGFSSLAPATVFRQPVIDDVNFRVALGNGQALGLGFGSPAGIGSSVSPASDSGESLIEDFRGFEGCDGYGSNGGEEPGSRFGSPIGTGSVAIASELGGSSAVDVDFGVVEGFDGHGSNHGEELGLRFRSPIRAGSVALASQLGDWSTVDVNNMGVIEGCDGHGSNRVQGLGSRFEIESPIRFSSITLMPELGDSLANSNANSRRDGLRVVGIESDSDSEEVGGIENNGEPFGASDIPFFWDCLGFDEQRGSSSEEFDWEEVDQRVDDRDSLSSVIGRFDELSISSEISSSDEGIRGIGRELVRNLRRELLLSVYNMGRTHEYEDDDIDGVSYLAIRDGYVYEAEHETVFGQNESAVKGSPPASKAVLDNLPCLVLRTEDLQENCIRCAVCKDEFLVEENVTRLPCCHLYHWDCIVPWLSIRNTCPVCRYELPTDDLDYEQRKTQREGVHLPQDLEMLEFIHGVAES</sequence>
<accession>A0ACB7YG20</accession>
<proteinExistence type="predicted"/>
<dbReference type="Proteomes" id="UP000828048">
    <property type="component" value="Chromosome 8"/>
</dbReference>
<name>A0ACB7YG20_9ERIC</name>
<evidence type="ECO:0000313" key="2">
    <source>
        <dbReference type="Proteomes" id="UP000828048"/>
    </source>
</evidence>
<organism evidence="1 2">
    <name type="scientific">Vaccinium darrowii</name>
    <dbReference type="NCBI Taxonomy" id="229202"/>
    <lineage>
        <taxon>Eukaryota</taxon>
        <taxon>Viridiplantae</taxon>
        <taxon>Streptophyta</taxon>
        <taxon>Embryophyta</taxon>
        <taxon>Tracheophyta</taxon>
        <taxon>Spermatophyta</taxon>
        <taxon>Magnoliopsida</taxon>
        <taxon>eudicotyledons</taxon>
        <taxon>Gunneridae</taxon>
        <taxon>Pentapetalae</taxon>
        <taxon>asterids</taxon>
        <taxon>Ericales</taxon>
        <taxon>Ericaceae</taxon>
        <taxon>Vaccinioideae</taxon>
        <taxon>Vaccinieae</taxon>
        <taxon>Vaccinium</taxon>
    </lineage>
</organism>
<protein>
    <submittedName>
        <fullName evidence="1">Uncharacterized protein</fullName>
    </submittedName>
</protein>
<dbReference type="EMBL" id="CM037158">
    <property type="protein sequence ID" value="KAH7852148.1"/>
    <property type="molecule type" value="Genomic_DNA"/>
</dbReference>
<keyword evidence="2" id="KW-1185">Reference proteome</keyword>
<evidence type="ECO:0000313" key="1">
    <source>
        <dbReference type="EMBL" id="KAH7852148.1"/>
    </source>
</evidence>
<reference evidence="1 2" key="1">
    <citation type="journal article" date="2021" name="Hortic Res">
        <title>High-quality reference genome and annotation aids understanding of berry development for evergreen blueberry (Vaccinium darrowii).</title>
        <authorList>
            <person name="Yu J."/>
            <person name="Hulse-Kemp A.M."/>
            <person name="Babiker E."/>
            <person name="Staton M."/>
        </authorList>
    </citation>
    <scope>NUCLEOTIDE SEQUENCE [LARGE SCALE GENOMIC DNA]</scope>
    <source>
        <strain evidence="2">cv. NJ 8807/NJ 8810</strain>
        <tissue evidence="1">Young leaf</tissue>
    </source>
</reference>
<gene>
    <name evidence="1" type="ORF">Vadar_021131</name>
</gene>
<comment type="caution">
    <text evidence="1">The sequence shown here is derived from an EMBL/GenBank/DDBJ whole genome shotgun (WGS) entry which is preliminary data.</text>
</comment>